<evidence type="ECO:0000256" key="1">
    <source>
        <dbReference type="ARBA" id="ARBA00004613"/>
    </source>
</evidence>
<accession>A0A3Q3QAK5</accession>
<comment type="similarity">
    <text evidence="2">Belongs to the granulin family.</text>
</comment>
<dbReference type="Ensembl" id="ENSMALT00000008320.1">
    <property type="protein sequence ID" value="ENSMALP00000008146.1"/>
    <property type="gene ID" value="ENSMALG00000005767.1"/>
</dbReference>
<feature type="domain" description="Granulins" evidence="6">
    <location>
        <begin position="127"/>
        <end position="140"/>
    </location>
</feature>
<evidence type="ECO:0000256" key="4">
    <source>
        <dbReference type="ARBA" id="ARBA00023157"/>
    </source>
</evidence>
<comment type="subcellular location">
    <subcellularLocation>
        <location evidence="1">Secreted</location>
    </subcellularLocation>
</comment>
<dbReference type="SUPFAM" id="SSF57277">
    <property type="entry name" value="Granulin repeat"/>
    <property type="match status" value="3"/>
</dbReference>
<feature type="chain" id="PRO_5018547913" description="Granulins domain-containing protein" evidence="5">
    <location>
        <begin position="22"/>
        <end position="217"/>
    </location>
</feature>
<dbReference type="InterPro" id="IPR000118">
    <property type="entry name" value="Granulin"/>
</dbReference>
<feature type="signal peptide" evidence="5">
    <location>
        <begin position="1"/>
        <end position="21"/>
    </location>
</feature>
<dbReference type="GO" id="GO:0005576">
    <property type="term" value="C:extracellular region"/>
    <property type="evidence" value="ECO:0007669"/>
    <property type="project" value="UniProtKB-SubCell"/>
</dbReference>
<feature type="domain" description="Granulins" evidence="6">
    <location>
        <begin position="48"/>
        <end position="61"/>
    </location>
</feature>
<evidence type="ECO:0000313" key="7">
    <source>
        <dbReference type="Ensembl" id="ENSMALP00000008146.1"/>
    </source>
</evidence>
<evidence type="ECO:0000256" key="3">
    <source>
        <dbReference type="ARBA" id="ARBA00022525"/>
    </source>
</evidence>
<keyword evidence="4" id="KW-1015">Disulfide bond</keyword>
<dbReference type="Proteomes" id="UP000261600">
    <property type="component" value="Unplaced"/>
</dbReference>
<reference evidence="7" key="1">
    <citation type="submission" date="2025-08" db="UniProtKB">
        <authorList>
            <consortium name="Ensembl"/>
        </authorList>
    </citation>
    <scope>IDENTIFICATION</scope>
</reference>
<sequence>TVNSRVCFTFGLLRLKQMLYSCIVDGSTCCKTKDGDWACCPLPEAVCCEDFIHCCPNGQKCNLAAGTCDDGKSSVPWMEKVPAVSKQGAQVQDVPCNSTVSCRDGSTCCKNKDGDWACCPLPEAVCCADGSHCCPAHYKCNEEKTTCTKGDVVIPWYTKLPASSSVQTDASSVQCKDLSHCPEHNTCCQLFTGEWGCCPLQNVSIVCACVCVCVCRY</sequence>
<evidence type="ECO:0000259" key="6">
    <source>
        <dbReference type="PROSITE" id="PS00799"/>
    </source>
</evidence>
<keyword evidence="8" id="KW-1185">Reference proteome</keyword>
<dbReference type="Gene3D" id="2.10.25.160">
    <property type="entry name" value="Granulin"/>
    <property type="match status" value="3"/>
</dbReference>
<reference evidence="7" key="2">
    <citation type="submission" date="2025-09" db="UniProtKB">
        <authorList>
            <consortium name="Ensembl"/>
        </authorList>
    </citation>
    <scope>IDENTIFICATION</scope>
</reference>
<evidence type="ECO:0000256" key="2">
    <source>
        <dbReference type="ARBA" id="ARBA00010093"/>
    </source>
</evidence>
<evidence type="ECO:0000313" key="8">
    <source>
        <dbReference type="Proteomes" id="UP000261600"/>
    </source>
</evidence>
<dbReference type="PANTHER" id="PTHR12274">
    <property type="entry name" value="GRANULIN"/>
    <property type="match status" value="1"/>
</dbReference>
<dbReference type="AlphaFoldDB" id="A0A3Q3QAK5"/>
<keyword evidence="3" id="KW-0964">Secreted</keyword>
<protein>
    <recommendedName>
        <fullName evidence="6">Granulins domain-containing protein</fullName>
    </recommendedName>
</protein>
<dbReference type="InterPro" id="IPR037277">
    <property type="entry name" value="Granulin_sf"/>
</dbReference>
<keyword evidence="5" id="KW-0732">Signal</keyword>
<evidence type="ECO:0000256" key="5">
    <source>
        <dbReference type="SAM" id="SignalP"/>
    </source>
</evidence>
<dbReference type="PROSITE" id="PS00799">
    <property type="entry name" value="GRANULINS"/>
    <property type="match status" value="2"/>
</dbReference>
<name>A0A3Q3QAK5_MONAL</name>
<dbReference type="PANTHER" id="PTHR12274:SF8">
    <property type="entry name" value="GRANULIN-A ISOFORM X1"/>
    <property type="match status" value="1"/>
</dbReference>
<dbReference type="SMART" id="SM00277">
    <property type="entry name" value="GRAN"/>
    <property type="match status" value="3"/>
</dbReference>
<dbReference type="Pfam" id="PF00396">
    <property type="entry name" value="Granulin"/>
    <property type="match status" value="2"/>
</dbReference>
<dbReference type="InterPro" id="IPR039036">
    <property type="entry name" value="Granulin_fam"/>
</dbReference>
<proteinExistence type="inferred from homology"/>
<organism evidence="7 8">
    <name type="scientific">Monopterus albus</name>
    <name type="common">Swamp eel</name>
    <dbReference type="NCBI Taxonomy" id="43700"/>
    <lineage>
        <taxon>Eukaryota</taxon>
        <taxon>Metazoa</taxon>
        <taxon>Chordata</taxon>
        <taxon>Craniata</taxon>
        <taxon>Vertebrata</taxon>
        <taxon>Euteleostomi</taxon>
        <taxon>Actinopterygii</taxon>
        <taxon>Neopterygii</taxon>
        <taxon>Teleostei</taxon>
        <taxon>Neoteleostei</taxon>
        <taxon>Acanthomorphata</taxon>
        <taxon>Anabantaria</taxon>
        <taxon>Synbranchiformes</taxon>
        <taxon>Synbranchidae</taxon>
        <taxon>Monopterus</taxon>
    </lineage>
</organism>